<reference evidence="8" key="1">
    <citation type="journal article" date="2015" name="Nature">
        <title>Complex archaea that bridge the gap between prokaryotes and eukaryotes.</title>
        <authorList>
            <person name="Spang A."/>
            <person name="Saw J.H."/>
            <person name="Jorgensen S.L."/>
            <person name="Zaremba-Niedzwiedzka K."/>
            <person name="Martijn J."/>
            <person name="Lind A.E."/>
            <person name="van Eijk R."/>
            <person name="Schleper C."/>
            <person name="Guy L."/>
            <person name="Ettema T.J."/>
        </authorList>
    </citation>
    <scope>NUCLEOTIDE SEQUENCE</scope>
</reference>
<dbReference type="AlphaFoldDB" id="A0A0F9FS24"/>
<comment type="caution">
    <text evidence="8">The sequence shown here is derived from an EMBL/GenBank/DDBJ whole genome shotgun (WGS) entry which is preliminary data.</text>
</comment>
<comment type="cofactor">
    <cofactor evidence="1">
        <name>Zn(2+)</name>
        <dbReference type="ChEBI" id="CHEBI:29105"/>
    </cofactor>
</comment>
<organism evidence="8">
    <name type="scientific">marine sediment metagenome</name>
    <dbReference type="NCBI Taxonomy" id="412755"/>
    <lineage>
        <taxon>unclassified sequences</taxon>
        <taxon>metagenomes</taxon>
        <taxon>ecological metagenomes</taxon>
    </lineage>
</organism>
<protein>
    <recommendedName>
        <fullName evidence="7">Peptidase M48 domain-containing protein</fullName>
    </recommendedName>
</protein>
<feature type="domain" description="Peptidase M48" evidence="7">
    <location>
        <begin position="283"/>
        <end position="367"/>
    </location>
</feature>
<evidence type="ECO:0000256" key="2">
    <source>
        <dbReference type="ARBA" id="ARBA00022670"/>
    </source>
</evidence>
<dbReference type="GO" id="GO:0016020">
    <property type="term" value="C:membrane"/>
    <property type="evidence" value="ECO:0007669"/>
    <property type="project" value="TreeGrafter"/>
</dbReference>
<dbReference type="PANTHER" id="PTHR22726:SF1">
    <property type="entry name" value="METALLOENDOPEPTIDASE OMA1, MITOCHONDRIAL"/>
    <property type="match status" value="1"/>
</dbReference>
<name>A0A0F9FS24_9ZZZZ</name>
<dbReference type="Pfam" id="PF01435">
    <property type="entry name" value="Peptidase_M48"/>
    <property type="match status" value="1"/>
</dbReference>
<evidence type="ECO:0000256" key="1">
    <source>
        <dbReference type="ARBA" id="ARBA00001947"/>
    </source>
</evidence>
<dbReference type="SUPFAM" id="SSF52540">
    <property type="entry name" value="P-loop containing nucleoside triphosphate hydrolases"/>
    <property type="match status" value="1"/>
</dbReference>
<gene>
    <name evidence="8" type="ORF">LCGC14_2271390</name>
</gene>
<dbReference type="InterPro" id="IPR001915">
    <property type="entry name" value="Peptidase_M48"/>
</dbReference>
<dbReference type="Gene3D" id="3.40.50.300">
    <property type="entry name" value="P-loop containing nucleotide triphosphate hydrolases"/>
    <property type="match status" value="1"/>
</dbReference>
<feature type="non-terminal residue" evidence="8">
    <location>
        <position position="1"/>
    </location>
</feature>
<dbReference type="GO" id="GO:0004222">
    <property type="term" value="F:metalloendopeptidase activity"/>
    <property type="evidence" value="ECO:0007669"/>
    <property type="project" value="InterPro"/>
</dbReference>
<evidence type="ECO:0000256" key="6">
    <source>
        <dbReference type="ARBA" id="ARBA00023049"/>
    </source>
</evidence>
<keyword evidence="2" id="KW-0645">Protease</keyword>
<dbReference type="GO" id="GO:0051603">
    <property type="term" value="P:proteolysis involved in protein catabolic process"/>
    <property type="evidence" value="ECO:0007669"/>
    <property type="project" value="TreeGrafter"/>
</dbReference>
<dbReference type="EMBL" id="LAZR01031408">
    <property type="protein sequence ID" value="KKL53842.1"/>
    <property type="molecule type" value="Genomic_DNA"/>
</dbReference>
<dbReference type="PANTHER" id="PTHR22726">
    <property type="entry name" value="METALLOENDOPEPTIDASE OMA1"/>
    <property type="match status" value="1"/>
</dbReference>
<keyword evidence="6" id="KW-0482">Metalloprotease</keyword>
<keyword evidence="3" id="KW-0479">Metal-binding</keyword>
<evidence type="ECO:0000313" key="8">
    <source>
        <dbReference type="EMBL" id="KKL53842.1"/>
    </source>
</evidence>
<sequence length="373" mass="41314">AVRKNPLGTDLAIKLDGEKRPRLIPVDRVVGHTYGHVRRGYAYTTHKLQGSTVDRAFVHVGGAMTNMQMAYVQGSRHRKTLQLYTDQHEAGIALTNLARLRQILPHCDVLLVTTTQQKYRSARVADELAAAASGARLVFVQTHADVDEDIREDWTDVLGKQYATGHVFLVDLLEVLADALGRLAPRGEFAGLVDLLTRQLAGKAAARIRRANFLDLVEETLASCRTRIEAQMASVGQVGEAVQEQRSVLAARLADQMRSELLTSRRQWENRLLGQVASRWGLSPFSLVLRVFQGLGSLLAARLSRNDEYEADAYAAALLTKAGIGIGPQISLFEKLDALSQSGGNRPPAWLLSHPKTEERIDKLRQMQLRWDG</sequence>
<accession>A0A0F9FS24</accession>
<keyword evidence="5" id="KW-0862">Zinc</keyword>
<dbReference type="InterPro" id="IPR051156">
    <property type="entry name" value="Mito/Outer_Membr_Metalloprot"/>
</dbReference>
<evidence type="ECO:0000256" key="5">
    <source>
        <dbReference type="ARBA" id="ARBA00022833"/>
    </source>
</evidence>
<dbReference type="CDD" id="cd18809">
    <property type="entry name" value="SF1_C_RecD"/>
    <property type="match status" value="1"/>
</dbReference>
<keyword evidence="4" id="KW-0378">Hydrolase</keyword>
<proteinExistence type="predicted"/>
<dbReference type="GO" id="GO:0046872">
    <property type="term" value="F:metal ion binding"/>
    <property type="evidence" value="ECO:0007669"/>
    <property type="project" value="UniProtKB-KW"/>
</dbReference>
<evidence type="ECO:0000256" key="3">
    <source>
        <dbReference type="ARBA" id="ARBA00022723"/>
    </source>
</evidence>
<dbReference type="InterPro" id="IPR027417">
    <property type="entry name" value="P-loop_NTPase"/>
</dbReference>
<evidence type="ECO:0000259" key="7">
    <source>
        <dbReference type="Pfam" id="PF01435"/>
    </source>
</evidence>
<evidence type="ECO:0000256" key="4">
    <source>
        <dbReference type="ARBA" id="ARBA00022801"/>
    </source>
</evidence>